<reference evidence="2" key="1">
    <citation type="journal article" date="2013" name="Nat. Commun.">
        <title>Whole-genome sequencing of Oryza brachyantha reveals mechanisms underlying Oryza genome evolution.</title>
        <authorList>
            <person name="Chen J."/>
            <person name="Huang Q."/>
            <person name="Gao D."/>
            <person name="Wang J."/>
            <person name="Lang Y."/>
            <person name="Liu T."/>
            <person name="Li B."/>
            <person name="Bai Z."/>
            <person name="Luis Goicoechea J."/>
            <person name="Liang C."/>
            <person name="Chen C."/>
            <person name="Zhang W."/>
            <person name="Sun S."/>
            <person name="Liao Y."/>
            <person name="Zhang X."/>
            <person name="Yang L."/>
            <person name="Song C."/>
            <person name="Wang M."/>
            <person name="Shi J."/>
            <person name="Liu G."/>
            <person name="Liu J."/>
            <person name="Zhou H."/>
            <person name="Zhou W."/>
            <person name="Yu Q."/>
            <person name="An N."/>
            <person name="Chen Y."/>
            <person name="Cai Q."/>
            <person name="Wang B."/>
            <person name="Liu B."/>
            <person name="Min J."/>
            <person name="Huang Y."/>
            <person name="Wu H."/>
            <person name="Li Z."/>
            <person name="Zhang Y."/>
            <person name="Yin Y."/>
            <person name="Song W."/>
            <person name="Jiang J."/>
            <person name="Jackson S.A."/>
            <person name="Wing R.A."/>
            <person name="Wang J."/>
            <person name="Chen M."/>
        </authorList>
    </citation>
    <scope>NUCLEOTIDE SEQUENCE [LARGE SCALE GENOMIC DNA]</scope>
    <source>
        <strain evidence="2">cv. IRGC 101232</strain>
    </source>
</reference>
<proteinExistence type="predicted"/>
<accession>J3KVT3</accession>
<dbReference type="OMA" id="HAPDARN"/>
<dbReference type="EnsemblPlants" id="OB01G10890.1">
    <property type="protein sequence ID" value="OB01G10890.1"/>
    <property type="gene ID" value="OB01G10890"/>
</dbReference>
<name>J3KVT3_ORYBR</name>
<evidence type="ECO:0000313" key="2">
    <source>
        <dbReference type="EnsemblPlants" id="OB01G10890.1"/>
    </source>
</evidence>
<feature type="region of interest" description="Disordered" evidence="1">
    <location>
        <begin position="84"/>
        <end position="112"/>
    </location>
</feature>
<keyword evidence="3" id="KW-1185">Reference proteome</keyword>
<dbReference type="Gramene" id="OB01G10890.1">
    <property type="protein sequence ID" value="OB01G10890.1"/>
    <property type="gene ID" value="OB01G10890"/>
</dbReference>
<dbReference type="AlphaFoldDB" id="J3KVT3"/>
<sequence>MASHQMQYSVTVESEFNTYIKGTVNTGHCKSTKKAESTKARGSHASAILHAPDARNPGSWGNSVVAGDGSAQGNGCVKLPGGGVVGQNGNGETVAGGDGIPDGSMSAATQAADHSDATATAAAAASKIGRRGGIFAPFS</sequence>
<feature type="compositionally biased region" description="Gly residues" evidence="1">
    <location>
        <begin position="84"/>
        <end position="100"/>
    </location>
</feature>
<dbReference type="HOGENOM" id="CLU_1848148_0_0_1"/>
<organism evidence="2">
    <name type="scientific">Oryza brachyantha</name>
    <name type="common">malo sina</name>
    <dbReference type="NCBI Taxonomy" id="4533"/>
    <lineage>
        <taxon>Eukaryota</taxon>
        <taxon>Viridiplantae</taxon>
        <taxon>Streptophyta</taxon>
        <taxon>Embryophyta</taxon>
        <taxon>Tracheophyta</taxon>
        <taxon>Spermatophyta</taxon>
        <taxon>Magnoliopsida</taxon>
        <taxon>Liliopsida</taxon>
        <taxon>Poales</taxon>
        <taxon>Poaceae</taxon>
        <taxon>BOP clade</taxon>
        <taxon>Oryzoideae</taxon>
        <taxon>Oryzeae</taxon>
        <taxon>Oryzinae</taxon>
        <taxon>Oryza</taxon>
    </lineage>
</organism>
<dbReference type="Proteomes" id="UP000006038">
    <property type="component" value="Chromosome 1"/>
</dbReference>
<protein>
    <submittedName>
        <fullName evidence="2">Uncharacterized protein</fullName>
    </submittedName>
</protein>
<evidence type="ECO:0000256" key="1">
    <source>
        <dbReference type="SAM" id="MobiDB-lite"/>
    </source>
</evidence>
<evidence type="ECO:0000313" key="3">
    <source>
        <dbReference type="Proteomes" id="UP000006038"/>
    </source>
</evidence>
<reference evidence="2" key="2">
    <citation type="submission" date="2013-04" db="UniProtKB">
        <authorList>
            <consortium name="EnsemblPlants"/>
        </authorList>
    </citation>
    <scope>IDENTIFICATION</scope>
</reference>